<dbReference type="STRING" id="4432.A0A1U8BI30"/>
<dbReference type="AlphaFoldDB" id="A0A1U8BI30"/>
<accession>A0A1U8BI30</accession>
<dbReference type="OMA" id="NISRECP"/>
<evidence type="ECO:0000313" key="2">
    <source>
        <dbReference type="Proteomes" id="UP000189703"/>
    </source>
</evidence>
<dbReference type="InterPro" id="IPR036812">
    <property type="entry name" value="NAD(P)_OxRdtase_dom_sf"/>
</dbReference>
<dbReference type="InParanoid" id="A0A1U8BI30"/>
<dbReference type="InterPro" id="IPR018170">
    <property type="entry name" value="Aldo/ket_reductase_CS"/>
</dbReference>
<dbReference type="SUPFAM" id="SSF51430">
    <property type="entry name" value="NAD(P)-linked oxidoreductase"/>
    <property type="match status" value="1"/>
</dbReference>
<proteinExistence type="predicted"/>
<keyword evidence="2" id="KW-1185">Reference proteome</keyword>
<evidence type="ECO:0000313" key="3">
    <source>
        <dbReference type="RefSeq" id="XP_010276321.2"/>
    </source>
</evidence>
<gene>
    <name evidence="3" type="primary">LOC104611101</name>
</gene>
<dbReference type="Gene3D" id="3.20.20.100">
    <property type="entry name" value="NADP-dependent oxidoreductase domain"/>
    <property type="match status" value="1"/>
</dbReference>
<dbReference type="PANTHER" id="PTHR11732">
    <property type="entry name" value="ALDO/KETO REDUCTASE"/>
    <property type="match status" value="1"/>
</dbReference>
<dbReference type="GeneID" id="104611101"/>
<organism evidence="2 3">
    <name type="scientific">Nelumbo nucifera</name>
    <name type="common">Sacred lotus</name>
    <dbReference type="NCBI Taxonomy" id="4432"/>
    <lineage>
        <taxon>Eukaryota</taxon>
        <taxon>Viridiplantae</taxon>
        <taxon>Streptophyta</taxon>
        <taxon>Embryophyta</taxon>
        <taxon>Tracheophyta</taxon>
        <taxon>Spermatophyta</taxon>
        <taxon>Magnoliopsida</taxon>
        <taxon>Proteales</taxon>
        <taxon>Nelumbonaceae</taxon>
        <taxon>Nelumbo</taxon>
    </lineage>
</organism>
<sequence length="133" mass="15214">MNPTWQQNKLRDLCREKGIHVAAWSPLGANGTPWGSHRVLTNPILKDIAMAKGKSPAQVSLRWIYQQGVSPIVKSFNKDRMNENLQIFDWELNEEELTKINQKIPQEKGLRGEAFVSPNGQYKSLEELWDGEV</sequence>
<dbReference type="InterPro" id="IPR023210">
    <property type="entry name" value="NADP_OxRdtase_dom"/>
</dbReference>
<dbReference type="eggNOG" id="KOG1577">
    <property type="taxonomic scope" value="Eukaryota"/>
</dbReference>
<dbReference type="KEGG" id="nnu:104611101"/>
<feature type="domain" description="NADP-dependent oxidoreductase" evidence="1">
    <location>
        <begin position="5"/>
        <end position="103"/>
    </location>
</feature>
<dbReference type="PROSITE" id="PS00063">
    <property type="entry name" value="ALDOKETO_REDUCTASE_3"/>
    <property type="match status" value="1"/>
</dbReference>
<dbReference type="GO" id="GO:0016491">
    <property type="term" value="F:oxidoreductase activity"/>
    <property type="evidence" value="ECO:0007669"/>
    <property type="project" value="InterPro"/>
</dbReference>
<name>A0A1U8BI30_NELNU</name>
<reference evidence="3" key="1">
    <citation type="submission" date="2025-08" db="UniProtKB">
        <authorList>
            <consortium name="RefSeq"/>
        </authorList>
    </citation>
    <scope>IDENTIFICATION</scope>
</reference>
<dbReference type="Pfam" id="PF00248">
    <property type="entry name" value="Aldo_ket_red"/>
    <property type="match status" value="1"/>
</dbReference>
<dbReference type="InterPro" id="IPR020471">
    <property type="entry name" value="AKR"/>
</dbReference>
<protein>
    <submittedName>
        <fullName evidence="3">Probable NAD(P)H-dependent oxidoreductase 2</fullName>
    </submittedName>
</protein>
<evidence type="ECO:0000259" key="1">
    <source>
        <dbReference type="Pfam" id="PF00248"/>
    </source>
</evidence>
<dbReference type="RefSeq" id="XP_010276321.2">
    <property type="nucleotide sequence ID" value="XM_010278019.2"/>
</dbReference>
<dbReference type="Proteomes" id="UP000189703">
    <property type="component" value="Unplaced"/>
</dbReference>
<dbReference type="OrthoDB" id="416253at2759"/>